<sequence length="67" mass="7932">MTLDTIKIDEGMRAGRKQYVTLKRKVSVFYAYLTALVDRELTLNFRKDIYQLYKRLANMLLYHGNGN</sequence>
<reference evidence="1" key="1">
    <citation type="submission" date="2020-12" db="EMBL/GenBank/DDBJ databases">
        <title>Bacterial novel species Mucilaginibacter sp. SD-g isolated from soil.</title>
        <authorList>
            <person name="Jung H.-Y."/>
        </authorList>
    </citation>
    <scope>NUCLEOTIDE SEQUENCE</scope>
    <source>
        <strain evidence="1">SD-g</strain>
    </source>
</reference>
<protein>
    <submittedName>
        <fullName evidence="1">Uncharacterized protein</fullName>
    </submittedName>
</protein>
<name>A0A934PV71_9SPHI</name>
<comment type="caution">
    <text evidence="1">The sequence shown here is derived from an EMBL/GenBank/DDBJ whole genome shotgun (WGS) entry which is preliminary data.</text>
</comment>
<organism evidence="1 2">
    <name type="scientific">Mucilaginibacter segetis</name>
    <dbReference type="NCBI Taxonomy" id="2793071"/>
    <lineage>
        <taxon>Bacteria</taxon>
        <taxon>Pseudomonadati</taxon>
        <taxon>Bacteroidota</taxon>
        <taxon>Sphingobacteriia</taxon>
        <taxon>Sphingobacteriales</taxon>
        <taxon>Sphingobacteriaceae</taxon>
        <taxon>Mucilaginibacter</taxon>
    </lineage>
</organism>
<dbReference type="AlphaFoldDB" id="A0A934PV71"/>
<evidence type="ECO:0000313" key="2">
    <source>
        <dbReference type="Proteomes" id="UP000613193"/>
    </source>
</evidence>
<dbReference type="EMBL" id="JAEHFW010000002">
    <property type="protein sequence ID" value="MBK0380010.1"/>
    <property type="molecule type" value="Genomic_DNA"/>
</dbReference>
<accession>A0A934PV71</accession>
<gene>
    <name evidence="1" type="ORF">I5M19_11870</name>
</gene>
<dbReference type="Proteomes" id="UP000613193">
    <property type="component" value="Unassembled WGS sequence"/>
</dbReference>
<proteinExistence type="predicted"/>
<dbReference type="RefSeq" id="WP_200066544.1">
    <property type="nucleotide sequence ID" value="NZ_JAEHFW010000002.1"/>
</dbReference>
<evidence type="ECO:0000313" key="1">
    <source>
        <dbReference type="EMBL" id="MBK0380010.1"/>
    </source>
</evidence>
<keyword evidence="2" id="KW-1185">Reference proteome</keyword>